<protein>
    <submittedName>
        <fullName evidence="2">Uncharacterized protein</fullName>
    </submittedName>
</protein>
<evidence type="ECO:0000313" key="2">
    <source>
        <dbReference type="EMBL" id="CAA7263405.1"/>
    </source>
</evidence>
<sequence>MDLHPSRSSLATSTVLFDQAILTLINITDRSTIIGLSGLLGATSFDHLHGLDMPSADGMIVESCTIPGGAPNLFIKGYKAQDDTLKIMRSPFYLQTRLGLRNLWFSWIRRLSVLYSAKLKCQFTTRTARLPIFHPETGGTTSPNPLTAAPHARISMHLKKTEEPANSAEQPASRTLTRLSKNSSPGRHTASRTCIVSEHDIVQMLSPTTHKPECTNIVLVD</sequence>
<dbReference type="AlphaFoldDB" id="A0A8S0VRG6"/>
<proteinExistence type="predicted"/>
<evidence type="ECO:0000256" key="1">
    <source>
        <dbReference type="SAM" id="MobiDB-lite"/>
    </source>
</evidence>
<comment type="caution">
    <text evidence="2">The sequence shown here is derived from an EMBL/GenBank/DDBJ whole genome shotgun (WGS) entry which is preliminary data.</text>
</comment>
<evidence type="ECO:0000313" key="3">
    <source>
        <dbReference type="Proteomes" id="UP000467700"/>
    </source>
</evidence>
<accession>A0A8S0VRG6</accession>
<name>A0A8S0VRG6_CYCAE</name>
<dbReference type="Proteomes" id="UP000467700">
    <property type="component" value="Unassembled WGS sequence"/>
</dbReference>
<dbReference type="EMBL" id="CACVBS010000039">
    <property type="protein sequence ID" value="CAA7263405.1"/>
    <property type="molecule type" value="Genomic_DNA"/>
</dbReference>
<feature type="region of interest" description="Disordered" evidence="1">
    <location>
        <begin position="160"/>
        <end position="190"/>
    </location>
</feature>
<organism evidence="2 3">
    <name type="scientific">Cyclocybe aegerita</name>
    <name type="common">Black poplar mushroom</name>
    <name type="synonym">Agrocybe aegerita</name>
    <dbReference type="NCBI Taxonomy" id="1973307"/>
    <lineage>
        <taxon>Eukaryota</taxon>
        <taxon>Fungi</taxon>
        <taxon>Dikarya</taxon>
        <taxon>Basidiomycota</taxon>
        <taxon>Agaricomycotina</taxon>
        <taxon>Agaricomycetes</taxon>
        <taxon>Agaricomycetidae</taxon>
        <taxon>Agaricales</taxon>
        <taxon>Agaricineae</taxon>
        <taxon>Bolbitiaceae</taxon>
        <taxon>Cyclocybe</taxon>
    </lineage>
</organism>
<feature type="compositionally biased region" description="Polar residues" evidence="1">
    <location>
        <begin position="167"/>
        <end position="190"/>
    </location>
</feature>
<reference evidence="2 3" key="1">
    <citation type="submission" date="2020-01" db="EMBL/GenBank/DDBJ databases">
        <authorList>
            <person name="Gupta K D."/>
        </authorList>
    </citation>
    <scope>NUCLEOTIDE SEQUENCE [LARGE SCALE GENOMIC DNA]</scope>
</reference>
<keyword evidence="3" id="KW-1185">Reference proteome</keyword>
<gene>
    <name evidence="2" type="ORF">AAE3_LOCUS5668</name>
</gene>